<dbReference type="AlphaFoldDB" id="A0AAE4G9Y5"/>
<organism evidence="2">
    <name type="scientific">Herbaspirillum huttiense subsp. nephrolepidis</name>
    <dbReference type="NCBI Taxonomy" id="3075126"/>
    <lineage>
        <taxon>Bacteria</taxon>
        <taxon>Pseudomonadati</taxon>
        <taxon>Pseudomonadota</taxon>
        <taxon>Betaproteobacteria</taxon>
        <taxon>Burkholderiales</taxon>
        <taxon>Oxalobacteraceae</taxon>
        <taxon>Herbaspirillum</taxon>
    </lineage>
</organism>
<evidence type="ECO:0000313" key="2">
    <source>
        <dbReference type="EMBL" id="MDT0337497.1"/>
    </source>
</evidence>
<dbReference type="RefSeq" id="WP_284076966.1">
    <property type="nucleotide sequence ID" value="NZ_JAVLSM010000007.1"/>
</dbReference>
<sequence length="104" mass="11538">MYTWKAIIWGLVAIAAYSYHAGSLGLAVVFSVIAIWFLWADIKASRQEAAIERLLSSRPVIIVEKQTAMRNAGGKVFDGINRIVLIAFFIFCVFLLVKFVGTLA</sequence>
<evidence type="ECO:0000256" key="1">
    <source>
        <dbReference type="SAM" id="Phobius"/>
    </source>
</evidence>
<reference evidence="2" key="1">
    <citation type="submission" date="2023-02" db="EMBL/GenBank/DDBJ databases">
        <title>Description of Herbaspirillum huttiense subsp. nephrolepsisexaltata and Herbaspirillum huttiense subsp. lycopersicon.</title>
        <authorList>
            <person name="Poudel M."/>
            <person name="Sharma A."/>
            <person name="Goss E."/>
            <person name="Tapia J.H."/>
            <person name="Harmon C.M."/>
            <person name="Jones J.B."/>
        </authorList>
    </citation>
    <scope>NUCLEOTIDE SEQUENCE</scope>
    <source>
        <strain evidence="2">NC40101</strain>
    </source>
</reference>
<feature type="transmembrane region" description="Helical" evidence="1">
    <location>
        <begin position="6"/>
        <end position="39"/>
    </location>
</feature>
<dbReference type="EMBL" id="JAVRAA010000005">
    <property type="protein sequence ID" value="MDT0337497.1"/>
    <property type="molecule type" value="Genomic_DNA"/>
</dbReference>
<gene>
    <name evidence="2" type="ORF">RJN63_11705</name>
</gene>
<proteinExistence type="predicted"/>
<accession>A0AAE4G9Y5</accession>
<feature type="transmembrane region" description="Helical" evidence="1">
    <location>
        <begin position="79"/>
        <end position="101"/>
    </location>
</feature>
<comment type="caution">
    <text evidence="2">The sequence shown here is derived from an EMBL/GenBank/DDBJ whole genome shotgun (WGS) entry which is preliminary data.</text>
</comment>
<protein>
    <submittedName>
        <fullName evidence="2">Uncharacterized protein</fullName>
    </submittedName>
</protein>
<keyword evidence="1" id="KW-0472">Membrane</keyword>
<name>A0AAE4G9Y5_9BURK</name>
<keyword evidence="1" id="KW-1133">Transmembrane helix</keyword>
<keyword evidence="1" id="KW-0812">Transmembrane</keyword>